<dbReference type="EMBL" id="BAAFGK010000004">
    <property type="protein sequence ID" value="GAB0058146.1"/>
    <property type="molecule type" value="Genomic_DNA"/>
</dbReference>
<keyword evidence="2" id="KW-0560">Oxidoreductase</keyword>
<sequence>MATGEGNGRKNGGIPMPGIVYGTAWKQDRTAALVGQALALGFRGIDTACQPKHYHEAGVGQGIAVALGAGIKRTELYIQTKFTPLPGQDPNRIPYDPEAPIADQVAQSFQASLRNLGTDYLDGLLLHSPLATIGQTLEAWKTLEKIHLAGGAHRLGISNCYDARLLEHLILNTRVKPAVVQNRFHAQTGYDREIRALCARLGIVYQSFWTLTANPHLLAHAALTSLARERQCTPEQLFFRLLTQRGITPLTGTTSARHMAEDLAIDAIGLDEASCAALERALFGAPLNG</sequence>
<feature type="domain" description="NADP-dependent oxidoreductase" evidence="1">
    <location>
        <begin position="26"/>
        <end position="280"/>
    </location>
</feature>
<keyword evidence="3" id="KW-1185">Reference proteome</keyword>
<evidence type="ECO:0000313" key="3">
    <source>
        <dbReference type="Proteomes" id="UP001628193"/>
    </source>
</evidence>
<evidence type="ECO:0000313" key="2">
    <source>
        <dbReference type="EMBL" id="GAB0058146.1"/>
    </source>
</evidence>
<dbReference type="EC" id="1.-.-.-" evidence="2"/>
<evidence type="ECO:0000259" key="1">
    <source>
        <dbReference type="Pfam" id="PF00248"/>
    </source>
</evidence>
<dbReference type="SUPFAM" id="SSF51430">
    <property type="entry name" value="NAD(P)-linked oxidoreductase"/>
    <property type="match status" value="1"/>
</dbReference>
<accession>A0ABQ0CB90</accession>
<gene>
    <name evidence="2" type="ORF">SIID45300_02490</name>
</gene>
<dbReference type="PANTHER" id="PTHR43827">
    <property type="entry name" value="2,5-DIKETO-D-GLUCONIC ACID REDUCTASE"/>
    <property type="match status" value="1"/>
</dbReference>
<name>A0ABQ0CB90_9PROT</name>
<dbReference type="InterPro" id="IPR023210">
    <property type="entry name" value="NADP_OxRdtase_dom"/>
</dbReference>
<dbReference type="Pfam" id="PF00248">
    <property type="entry name" value="Aldo_ket_red"/>
    <property type="match status" value="1"/>
</dbReference>
<dbReference type="GO" id="GO:0016491">
    <property type="term" value="F:oxidoreductase activity"/>
    <property type="evidence" value="ECO:0007669"/>
    <property type="project" value="UniProtKB-KW"/>
</dbReference>
<proteinExistence type="predicted"/>
<dbReference type="Proteomes" id="UP001628193">
    <property type="component" value="Unassembled WGS sequence"/>
</dbReference>
<dbReference type="PANTHER" id="PTHR43827:SF8">
    <property type="entry name" value="ALDO_KETO REDUCTASE FAMILY PROTEIN"/>
    <property type="match status" value="1"/>
</dbReference>
<dbReference type="InterPro" id="IPR020471">
    <property type="entry name" value="AKR"/>
</dbReference>
<dbReference type="PRINTS" id="PR00069">
    <property type="entry name" value="ALDKETRDTASE"/>
</dbReference>
<dbReference type="Gene3D" id="3.20.20.100">
    <property type="entry name" value="NADP-dependent oxidoreductase domain"/>
    <property type="match status" value="1"/>
</dbReference>
<dbReference type="CDD" id="cd19071">
    <property type="entry name" value="AKR_AKR1-5-like"/>
    <property type="match status" value="1"/>
</dbReference>
<organism evidence="2 3">
    <name type="scientific">Candidatus Magnetaquiglobus chichijimensis</name>
    <dbReference type="NCBI Taxonomy" id="3141448"/>
    <lineage>
        <taxon>Bacteria</taxon>
        <taxon>Pseudomonadati</taxon>
        <taxon>Pseudomonadota</taxon>
        <taxon>Magnetococcia</taxon>
        <taxon>Magnetococcales</taxon>
        <taxon>Candidatus Magnetaquicoccaceae</taxon>
        <taxon>Candidatus Magnetaquiglobus</taxon>
    </lineage>
</organism>
<dbReference type="InterPro" id="IPR036812">
    <property type="entry name" value="NAD(P)_OxRdtase_dom_sf"/>
</dbReference>
<protein>
    <submittedName>
        <fullName evidence="2">Oxidoreductase</fullName>
        <ecNumber evidence="2">1.-.-.-</ecNumber>
    </submittedName>
</protein>
<comment type="caution">
    <text evidence="2">The sequence shown here is derived from an EMBL/GenBank/DDBJ whole genome shotgun (WGS) entry which is preliminary data.</text>
</comment>
<reference evidence="2 3" key="1">
    <citation type="submission" date="2024-09" db="EMBL/GenBank/DDBJ databases">
        <title>Draft genome sequence of Candidatus Magnetaquicoccaceae bacterium FCR-1.</title>
        <authorList>
            <person name="Shimoshige H."/>
            <person name="Shimamura S."/>
            <person name="Taoka A."/>
            <person name="Kobayashi H."/>
            <person name="Maekawa T."/>
        </authorList>
    </citation>
    <scope>NUCLEOTIDE SEQUENCE [LARGE SCALE GENOMIC DNA]</scope>
    <source>
        <strain evidence="2 3">FCR-1</strain>
    </source>
</reference>